<name>A0A819W4V2_9BILA</name>
<keyword evidence="1" id="KW-0175">Coiled coil</keyword>
<feature type="coiled-coil region" evidence="1">
    <location>
        <begin position="395"/>
        <end position="422"/>
    </location>
</feature>
<feature type="coiled-coil region" evidence="1">
    <location>
        <begin position="487"/>
        <end position="690"/>
    </location>
</feature>
<feature type="coiled-coil region" evidence="1">
    <location>
        <begin position="4"/>
        <end position="258"/>
    </location>
</feature>
<dbReference type="AlphaFoldDB" id="A0A819W4V2"/>
<comment type="caution">
    <text evidence="2">The sequence shown here is derived from an EMBL/GenBank/DDBJ whole genome shotgun (WGS) entry which is preliminary data.</text>
</comment>
<evidence type="ECO:0000313" key="3">
    <source>
        <dbReference type="Proteomes" id="UP000663874"/>
    </source>
</evidence>
<protein>
    <submittedName>
        <fullName evidence="2">Uncharacterized protein</fullName>
    </submittedName>
</protein>
<reference evidence="2" key="1">
    <citation type="submission" date="2021-02" db="EMBL/GenBank/DDBJ databases">
        <authorList>
            <person name="Nowell W R."/>
        </authorList>
    </citation>
    <scope>NUCLEOTIDE SEQUENCE</scope>
</reference>
<gene>
    <name evidence="2" type="ORF">FNK824_LOCUS32289</name>
</gene>
<sequence>QREIEQLKKDNDQIREKSTEYKHVEIQTDEDIKALYEIIKQQSEELSILNEKNSNLLSQDELNREKKIDNETQTDDRQREKLLQINNKLKRALQIIKDKIHRIVNEKPDLFNGIGEETNERLDHLISIVENQTTQIDLIQNEHQQQIKELQNQREIEQLKKDNDQIREKSTEYKHVEIQTDEDIKALYEIIKQQSEELSILNEKNSNLLSQDELNREKKIDNETQTDDRQREKLLQMNNKLKRALQVIKDKIHRIVNEKPDLFNGIGEETNERLDHLISIVENQTTQIDFIQTEHQQQIKELQNSLLTCQFELDNERQQHVLAASSTEDISPSIIEDYQIKIEQLEKTLIEKENEQILLHERLNEIELELRKILDDQNSTLMKYELLVQERDLLIEQQTLHSTESQREIEQLKKELLELKQSPDYQHIETQTDDRQHEKLLQINNKLKRIIQTFKEKIHRLVIEKPNLFDGISEETNERLDHLISIVENQTIQIDLIQNERDELEKQLRNEIKELERSLETSENELNYEKQVRSAQLVSAAPSEDISSSIVEDYQKQIDELEQKLSENNEEQSLLREHLNKVEVELKETKHNHELTLTKYKEEFLSAVEERNELIEQQTLSSTEHQREIEQLKKDNDQIQEELTKLKQLPDYQHVEIQTHEDINALHELIEQQIEQIRILKEKCLSLANQIDSNIELQAEIERER</sequence>
<feature type="coiled-coil region" evidence="1">
    <location>
        <begin position="299"/>
        <end position="362"/>
    </location>
</feature>
<evidence type="ECO:0000256" key="1">
    <source>
        <dbReference type="SAM" id="Coils"/>
    </source>
</evidence>
<dbReference type="Proteomes" id="UP000663874">
    <property type="component" value="Unassembled WGS sequence"/>
</dbReference>
<proteinExistence type="predicted"/>
<feature type="non-terminal residue" evidence="2">
    <location>
        <position position="1"/>
    </location>
</feature>
<organism evidence="2 3">
    <name type="scientific">Rotaria sordida</name>
    <dbReference type="NCBI Taxonomy" id="392033"/>
    <lineage>
        <taxon>Eukaryota</taxon>
        <taxon>Metazoa</taxon>
        <taxon>Spiralia</taxon>
        <taxon>Gnathifera</taxon>
        <taxon>Rotifera</taxon>
        <taxon>Eurotatoria</taxon>
        <taxon>Bdelloidea</taxon>
        <taxon>Philodinida</taxon>
        <taxon>Philodinidae</taxon>
        <taxon>Rotaria</taxon>
    </lineage>
</organism>
<evidence type="ECO:0000313" key="2">
    <source>
        <dbReference type="EMBL" id="CAF4120763.1"/>
    </source>
</evidence>
<dbReference type="EMBL" id="CAJOBE010010976">
    <property type="protein sequence ID" value="CAF4120763.1"/>
    <property type="molecule type" value="Genomic_DNA"/>
</dbReference>
<accession>A0A819W4V2</accession>